<organism evidence="1 2">
    <name type="scientific">Oryzihumus leptocrescens</name>
    <dbReference type="NCBI Taxonomy" id="297536"/>
    <lineage>
        <taxon>Bacteria</taxon>
        <taxon>Bacillati</taxon>
        <taxon>Actinomycetota</taxon>
        <taxon>Actinomycetes</taxon>
        <taxon>Micrococcales</taxon>
        <taxon>Intrasporangiaceae</taxon>
        <taxon>Oryzihumus</taxon>
    </lineage>
</organism>
<dbReference type="AlphaFoldDB" id="A0A542ZNQ2"/>
<dbReference type="Pfam" id="PF10094">
    <property type="entry name" value="DUF2332"/>
    <property type="match status" value="1"/>
</dbReference>
<comment type="caution">
    <text evidence="1">The sequence shown here is derived from an EMBL/GenBank/DDBJ whole genome shotgun (WGS) entry which is preliminary data.</text>
</comment>
<reference evidence="1 2" key="1">
    <citation type="submission" date="2019-06" db="EMBL/GenBank/DDBJ databases">
        <title>Sequencing the genomes of 1000 actinobacteria strains.</title>
        <authorList>
            <person name="Klenk H.-P."/>
        </authorList>
    </citation>
    <scope>NUCLEOTIDE SEQUENCE [LARGE SCALE GENOMIC DNA]</scope>
    <source>
        <strain evidence="1 2">DSM 18082</strain>
    </source>
</reference>
<dbReference type="EMBL" id="VFOQ01000001">
    <property type="protein sequence ID" value="TQL61909.1"/>
    <property type="molecule type" value="Genomic_DNA"/>
</dbReference>
<gene>
    <name evidence="1" type="ORF">FB474_3331</name>
</gene>
<name>A0A542ZNQ2_9MICO</name>
<dbReference type="InterPro" id="IPR011200">
    <property type="entry name" value="UCP012608"/>
</dbReference>
<sequence length="317" mass="34750">MSISTSEWYNRFAVREAAGNSPSYERLAQAVAVSTEIIDRLDTLPEHKRQPNLLFASTRAMGGPVEAPEPFTEWVLGNWDTLAATMRTRLTQTNEPRRSAALLPFFSSIDGPIALLEVGASAGLCLYPDRWQYRYSDTAVGDPDAPLLTCEPAGAFTAPTRLPEVTWRAGIDLNPLDVTNVDDVRWLEALIWPEQTERRARLHDAITIAQDDPALLVAGDLNDHVATLAAEAPSDATLVVFHSAVLTYITPEERQRFVDQVTALPGHWISNEGPGVLPAVAAQVPAGREDTQHRFLTAWDGRPVAWSGGHGQTIELL</sequence>
<dbReference type="Proteomes" id="UP000319514">
    <property type="component" value="Unassembled WGS sequence"/>
</dbReference>
<dbReference type="RefSeq" id="WP_221632559.1">
    <property type="nucleotide sequence ID" value="NZ_BAAAKX010000012.1"/>
</dbReference>
<accession>A0A542ZNQ2</accession>
<proteinExistence type="predicted"/>
<evidence type="ECO:0000313" key="1">
    <source>
        <dbReference type="EMBL" id="TQL61909.1"/>
    </source>
</evidence>
<evidence type="ECO:0000313" key="2">
    <source>
        <dbReference type="Proteomes" id="UP000319514"/>
    </source>
</evidence>
<protein>
    <submittedName>
        <fullName evidence="1">Uncharacterized protein DUF2332</fullName>
    </submittedName>
</protein>
<keyword evidence="2" id="KW-1185">Reference proteome</keyword>